<protein>
    <recommendedName>
        <fullName evidence="1">Regulator of ribonuclease activity B domain-containing protein</fullName>
    </recommendedName>
</protein>
<dbReference type="OrthoDB" id="8753964at2"/>
<feature type="domain" description="Regulator of ribonuclease activity B" evidence="1">
    <location>
        <begin position="7"/>
        <end position="103"/>
    </location>
</feature>
<dbReference type="Pfam" id="PF06877">
    <property type="entry name" value="RraB"/>
    <property type="match status" value="1"/>
</dbReference>
<dbReference type="Proteomes" id="UP000218896">
    <property type="component" value="Unassembled WGS sequence"/>
</dbReference>
<comment type="caution">
    <text evidence="2">The sequence shown here is derived from an EMBL/GenBank/DDBJ whole genome shotgun (WGS) entry which is preliminary data.</text>
</comment>
<dbReference type="InterPro" id="IPR036701">
    <property type="entry name" value="RraB-like_sf"/>
</dbReference>
<dbReference type="InterPro" id="IPR009671">
    <property type="entry name" value="RraB_dom"/>
</dbReference>
<organism evidence="2 3">
    <name type="scientific">Halovibrio salipaludis</name>
    <dbReference type="NCBI Taxonomy" id="2032626"/>
    <lineage>
        <taxon>Bacteria</taxon>
        <taxon>Pseudomonadati</taxon>
        <taxon>Pseudomonadota</taxon>
        <taxon>Gammaproteobacteria</taxon>
        <taxon>Oceanospirillales</taxon>
        <taxon>Halomonadaceae</taxon>
        <taxon>Halovibrio</taxon>
    </lineage>
</organism>
<proteinExistence type="predicted"/>
<accession>A0A2A2EXI4</accession>
<sequence length="108" mass="11832">MGQFPDDETGDALNQFQENGFDLSKPMEVDFFVAVPSKSSGEYVAVKAEEAGFSVSVEQDVETGEWTCYCTKKILPEYSEIVKLEKQLDKMAGLYGGYADGFGSFGNS</sequence>
<name>A0A2A2EXI4_9GAMM</name>
<evidence type="ECO:0000313" key="2">
    <source>
        <dbReference type="EMBL" id="PAU77003.1"/>
    </source>
</evidence>
<dbReference type="Gene3D" id="3.30.70.970">
    <property type="entry name" value="RraB-like"/>
    <property type="match status" value="1"/>
</dbReference>
<keyword evidence="3" id="KW-1185">Reference proteome</keyword>
<dbReference type="AlphaFoldDB" id="A0A2A2EXI4"/>
<evidence type="ECO:0000259" key="1">
    <source>
        <dbReference type="Pfam" id="PF06877"/>
    </source>
</evidence>
<dbReference type="RefSeq" id="WP_095618683.1">
    <property type="nucleotide sequence ID" value="NZ_NSKD01000011.1"/>
</dbReference>
<evidence type="ECO:0000313" key="3">
    <source>
        <dbReference type="Proteomes" id="UP000218896"/>
    </source>
</evidence>
<gene>
    <name evidence="2" type="ORF">CK501_15670</name>
</gene>
<dbReference type="EMBL" id="NSKD01000011">
    <property type="protein sequence ID" value="PAU77003.1"/>
    <property type="molecule type" value="Genomic_DNA"/>
</dbReference>
<dbReference type="SUPFAM" id="SSF89946">
    <property type="entry name" value="Hypothetical protein VC0424"/>
    <property type="match status" value="1"/>
</dbReference>
<reference evidence="2 3" key="1">
    <citation type="submission" date="2017-08" db="EMBL/GenBank/DDBJ databases">
        <title>Halovibrio sewagensis sp. nov., isolated from wastewater of high salinity.</title>
        <authorList>
            <person name="Dong X."/>
            <person name="Zhang G."/>
        </authorList>
    </citation>
    <scope>NUCLEOTIDE SEQUENCE [LARGE SCALE GENOMIC DNA]</scope>
    <source>
        <strain evidence="2 3">YL5-2</strain>
    </source>
</reference>